<dbReference type="Proteomes" id="UP001319200">
    <property type="component" value="Unassembled WGS sequence"/>
</dbReference>
<dbReference type="AlphaFoldDB" id="A0AAP2GTA8"/>
<evidence type="ECO:0000313" key="2">
    <source>
        <dbReference type="EMBL" id="MBT1701452.1"/>
    </source>
</evidence>
<feature type="compositionally biased region" description="Basic and acidic residues" evidence="1">
    <location>
        <begin position="1"/>
        <end position="11"/>
    </location>
</feature>
<feature type="compositionally biased region" description="Basic and acidic residues" evidence="1">
    <location>
        <begin position="55"/>
        <end position="91"/>
    </location>
</feature>
<dbReference type="RefSeq" id="WP_254170134.1">
    <property type="nucleotide sequence ID" value="NZ_JAHESF010000073.1"/>
</dbReference>
<protein>
    <recommendedName>
        <fullName evidence="4">Stress-induced protein</fullName>
    </recommendedName>
</protein>
<accession>A0AAP2GTA8</accession>
<feature type="region of interest" description="Disordered" evidence="1">
    <location>
        <begin position="1"/>
        <end position="110"/>
    </location>
</feature>
<evidence type="ECO:0000256" key="1">
    <source>
        <dbReference type="SAM" id="MobiDB-lite"/>
    </source>
</evidence>
<dbReference type="PANTHER" id="PTHR36569">
    <property type="match status" value="1"/>
</dbReference>
<proteinExistence type="predicted"/>
<dbReference type="Pfam" id="PF10685">
    <property type="entry name" value="KGG"/>
    <property type="match status" value="1"/>
</dbReference>
<dbReference type="InterPro" id="IPR052590">
    <property type="entry name" value="Stress/Virulence-Domain"/>
</dbReference>
<dbReference type="InterPro" id="IPR019626">
    <property type="entry name" value="Stress-induced_KGG_rpt"/>
</dbReference>
<keyword evidence="3" id="KW-1185">Reference proteome</keyword>
<evidence type="ECO:0000313" key="3">
    <source>
        <dbReference type="Proteomes" id="UP001319200"/>
    </source>
</evidence>
<evidence type="ECO:0008006" key="4">
    <source>
        <dbReference type="Google" id="ProtNLM"/>
    </source>
</evidence>
<comment type="caution">
    <text evidence="2">The sequence shown here is derived from an EMBL/GenBank/DDBJ whole genome shotgun (WGS) entry which is preliminary data.</text>
</comment>
<sequence length="110" mass="12263">MEREGAEEKKKTSNRGFASMSPEQQRAIARKGGEAVSRNREHMASIGSRGGEAVSRNREHMSEIGRKGGEAVSQDREHMKRIGRKGGERGRGSQAKRKKDQDEELNANKE</sequence>
<organism evidence="2 3">
    <name type="scientific">Chryseosolibacter histidini</name>
    <dbReference type="NCBI Taxonomy" id="2782349"/>
    <lineage>
        <taxon>Bacteria</taxon>
        <taxon>Pseudomonadati</taxon>
        <taxon>Bacteroidota</taxon>
        <taxon>Cytophagia</taxon>
        <taxon>Cytophagales</taxon>
        <taxon>Chryseotaleaceae</taxon>
        <taxon>Chryseosolibacter</taxon>
    </lineage>
</organism>
<dbReference type="PANTHER" id="PTHR36569:SF5">
    <property type="entry name" value="CONIDIATION-SPECIFIC PROTEIN 10 (EUROFUNG)"/>
    <property type="match status" value="1"/>
</dbReference>
<name>A0AAP2GTA8_9BACT</name>
<reference evidence="2 3" key="1">
    <citation type="submission" date="2021-05" db="EMBL/GenBank/DDBJ databases">
        <title>A Polyphasic approach of four new species of the genus Ohtaekwangia: Ohtaekwangia histidinii sp. nov., Ohtaekwangia cretensis sp. nov., Ohtaekwangia indiensis sp. nov., Ohtaekwangia reichenbachii sp. nov. from diverse environment.</title>
        <authorList>
            <person name="Octaviana S."/>
        </authorList>
    </citation>
    <scope>NUCLEOTIDE SEQUENCE [LARGE SCALE GENOMIC DNA]</scope>
    <source>
        <strain evidence="2 3">PWU4</strain>
    </source>
</reference>
<dbReference type="EMBL" id="JAHESF010000073">
    <property type="protein sequence ID" value="MBT1701452.1"/>
    <property type="molecule type" value="Genomic_DNA"/>
</dbReference>
<feature type="compositionally biased region" description="Basic and acidic residues" evidence="1">
    <location>
        <begin position="31"/>
        <end position="43"/>
    </location>
</feature>
<gene>
    <name evidence="2" type="ORF">KK083_31450</name>
</gene>